<keyword evidence="2" id="KW-0812">Transmembrane</keyword>
<feature type="compositionally biased region" description="Basic and acidic residues" evidence="1">
    <location>
        <begin position="945"/>
        <end position="955"/>
    </location>
</feature>
<keyword evidence="2" id="KW-0472">Membrane</keyword>
<feature type="transmembrane region" description="Helical" evidence="2">
    <location>
        <begin position="262"/>
        <end position="286"/>
    </location>
</feature>
<feature type="transmembrane region" description="Helical" evidence="2">
    <location>
        <begin position="306"/>
        <end position="330"/>
    </location>
</feature>
<keyword evidence="5" id="KW-1185">Reference proteome</keyword>
<sequence length="1076" mass="114812">MKRFAVALAVATAAHGATLELLDAPDALGPNRALRAARFAAAETHGADLARAAAMRAPVALVRQPAPRSGCPAYARADVAGAFVLEVNARGSDCSYGRRAALASAAGALGWLLLVAEPRALGALGASALARLESGGPGERGYELAAGDVARLVMSVPALDITQRSAAIEWLLHELARGVRPHAELRSLAERGAWDRMRSSWWLTVVQAVLVLQCLAVVELACARALSLARHPQVTLRRRDESRARESRATSGTSVDASVARYALSLPVAPVVLGLIATASALRALYVAVDPLASFGRLPHAHGVALYGLALALSGVSHAMMLAYAVQVLVDTGIDSQTVRERWLLALIGALALALAAALLALASNLDAVARWTEATHACVVPALVGVLAEATARSAARAGSDVCAPVIGRIVGRLRAYARRAALAALVGVALRVWLRHHPVGALIGFAAEVWLFNNIAYAHAEQFMPIGTRGVRGPLRWAFELCRQLLRIALARGRDALHRGRTVDGNGQPRGTHMFCRYSTRALNRALMARQALARASTRFAAARTHPIPSTYTVSLRHSLADSTPRAIAPEVVVSLVETRHGKQVGAHLLLGISLCALNDFVRVEQVDVELPTVEIVKLVYGLTSSSGLSYAELVVGSTASDGSAAAAEATLFVSHAQSCSFDKLVDALEEHLTNAKLQRGDTFFWLDMMSIRQSDVASDVQRIGDVIAHIGQVALVLDPWDRPLCLTRVWCLFEIAQCAASLFAKDAEDDDRSKRSWARARTLAMRLQTTGRVPSGELANTTSLGGDVSLSSTLISSPAAPRSRRVSDTHAVDVQRVAEQAPGGTPEPQAPSLPVVELALTMSREERLRLAMAARTNRSQVERALTRFDCRTANASVEADRLSILTYIADTFKDKRPQARRKRTSAESNDSPPRARRPSLDSFASESSETPCAPLHSSFKSESVKEREAREQAFDNFNDGVRRALRTAMSNFSHVEENPSSSNRRVSRRPTDGASEHGSTGRTVLLAVSELKRSAATAPQTPSRRPALQRVSDASSAGGSHHAFTAASPSCELSVLTDSEAKTSGPIDTLPKG</sequence>
<evidence type="ECO:0000313" key="5">
    <source>
        <dbReference type="Proteomes" id="UP000751190"/>
    </source>
</evidence>
<keyword evidence="2" id="KW-1133">Transmembrane helix</keyword>
<proteinExistence type="predicted"/>
<name>A0A8J5XYT7_DIALT</name>
<feature type="transmembrane region" description="Helical" evidence="2">
    <location>
        <begin position="201"/>
        <end position="229"/>
    </location>
</feature>
<evidence type="ECO:0000256" key="1">
    <source>
        <dbReference type="SAM" id="MobiDB-lite"/>
    </source>
</evidence>
<gene>
    <name evidence="4" type="ORF">KFE25_009423</name>
</gene>
<evidence type="ECO:0000256" key="2">
    <source>
        <dbReference type="SAM" id="Phobius"/>
    </source>
</evidence>
<feature type="region of interest" description="Disordered" evidence="1">
    <location>
        <begin position="974"/>
        <end position="1076"/>
    </location>
</feature>
<protein>
    <recommendedName>
        <fullName evidence="6">Heterokaryon incompatibility domain-containing protein</fullName>
    </recommendedName>
</protein>
<dbReference type="Proteomes" id="UP000751190">
    <property type="component" value="Unassembled WGS sequence"/>
</dbReference>
<dbReference type="EMBL" id="JAGTXO010000001">
    <property type="protein sequence ID" value="KAG8471002.1"/>
    <property type="molecule type" value="Genomic_DNA"/>
</dbReference>
<evidence type="ECO:0000313" key="4">
    <source>
        <dbReference type="EMBL" id="KAG8471002.1"/>
    </source>
</evidence>
<organism evidence="4 5">
    <name type="scientific">Diacronema lutheri</name>
    <name type="common">Unicellular marine alga</name>
    <name type="synonym">Monochrysis lutheri</name>
    <dbReference type="NCBI Taxonomy" id="2081491"/>
    <lineage>
        <taxon>Eukaryota</taxon>
        <taxon>Haptista</taxon>
        <taxon>Haptophyta</taxon>
        <taxon>Pavlovophyceae</taxon>
        <taxon>Pavlovales</taxon>
        <taxon>Pavlovaceae</taxon>
        <taxon>Diacronema</taxon>
    </lineage>
</organism>
<evidence type="ECO:0000256" key="3">
    <source>
        <dbReference type="SAM" id="SignalP"/>
    </source>
</evidence>
<accession>A0A8J5XYT7</accession>
<keyword evidence="3" id="KW-0732">Signal</keyword>
<evidence type="ECO:0008006" key="6">
    <source>
        <dbReference type="Google" id="ProtNLM"/>
    </source>
</evidence>
<feature type="signal peptide" evidence="3">
    <location>
        <begin position="1"/>
        <end position="16"/>
    </location>
</feature>
<feature type="transmembrane region" description="Helical" evidence="2">
    <location>
        <begin position="342"/>
        <end position="363"/>
    </location>
</feature>
<comment type="caution">
    <text evidence="4">The sequence shown here is derived from an EMBL/GenBank/DDBJ whole genome shotgun (WGS) entry which is preliminary data.</text>
</comment>
<reference evidence="4" key="1">
    <citation type="submission" date="2021-05" db="EMBL/GenBank/DDBJ databases">
        <title>The genome of the haptophyte Pavlova lutheri (Diacronema luteri, Pavlovales) - a model for lipid biosynthesis in eukaryotic algae.</title>
        <authorList>
            <person name="Hulatt C.J."/>
            <person name="Posewitz M.C."/>
        </authorList>
    </citation>
    <scope>NUCLEOTIDE SEQUENCE</scope>
    <source>
        <strain evidence="4">NIVA-4/92</strain>
    </source>
</reference>
<dbReference type="OrthoDB" id="410679at2759"/>
<feature type="compositionally biased region" description="Low complexity" evidence="1">
    <location>
        <begin position="1035"/>
        <end position="1051"/>
    </location>
</feature>
<feature type="region of interest" description="Disordered" evidence="1">
    <location>
        <begin position="899"/>
        <end position="955"/>
    </location>
</feature>
<dbReference type="AlphaFoldDB" id="A0A8J5XYT7"/>
<feature type="chain" id="PRO_5035154006" description="Heterokaryon incompatibility domain-containing protein" evidence="3">
    <location>
        <begin position="17"/>
        <end position="1076"/>
    </location>
</feature>